<dbReference type="AlphaFoldDB" id="A0A0P7UDG4"/>
<feature type="region of interest" description="Disordered" evidence="1">
    <location>
        <begin position="645"/>
        <end position="665"/>
    </location>
</feature>
<feature type="domain" description="Cyclic nucleotide-binding" evidence="2">
    <location>
        <begin position="87"/>
        <end position="152"/>
    </location>
</feature>
<dbReference type="CDD" id="cd00038">
    <property type="entry name" value="CAP_ED"/>
    <property type="match status" value="1"/>
</dbReference>
<proteinExistence type="predicted"/>
<dbReference type="Gene3D" id="2.60.120.10">
    <property type="entry name" value="Jelly Rolls"/>
    <property type="match status" value="1"/>
</dbReference>
<dbReference type="Proteomes" id="UP000034805">
    <property type="component" value="Unassembled WGS sequence"/>
</dbReference>
<name>A0A0P7UDG4_SCLFO</name>
<accession>A0A0P7UDG4</accession>
<feature type="region of interest" description="Disordered" evidence="1">
    <location>
        <begin position="404"/>
        <end position="427"/>
    </location>
</feature>
<dbReference type="InterPro" id="IPR051413">
    <property type="entry name" value="K/Na_HCN_channel"/>
</dbReference>
<dbReference type="GO" id="GO:0035725">
    <property type="term" value="P:sodium ion transmembrane transport"/>
    <property type="evidence" value="ECO:0007669"/>
    <property type="project" value="TreeGrafter"/>
</dbReference>
<dbReference type="Gene3D" id="1.10.287.630">
    <property type="entry name" value="Helix hairpin bin"/>
    <property type="match status" value="1"/>
</dbReference>
<dbReference type="Pfam" id="PF00027">
    <property type="entry name" value="cNMP_binding"/>
    <property type="match status" value="1"/>
</dbReference>
<dbReference type="PANTHER" id="PTHR45689:SF4">
    <property type="entry name" value="POTASSIUM_SODIUM HYPERPOLARIZATION-ACTIVATED CYCLIC NUCLEOTIDE-GATED CHANNEL 4"/>
    <property type="match status" value="1"/>
</dbReference>
<dbReference type="GO" id="GO:0030425">
    <property type="term" value="C:dendrite"/>
    <property type="evidence" value="ECO:0007669"/>
    <property type="project" value="TreeGrafter"/>
</dbReference>
<dbReference type="SUPFAM" id="SSF51206">
    <property type="entry name" value="cAMP-binding domain-like"/>
    <property type="match status" value="1"/>
</dbReference>
<dbReference type="PROSITE" id="PS00888">
    <property type="entry name" value="CNMP_BINDING_1"/>
    <property type="match status" value="1"/>
</dbReference>
<organism evidence="3 4">
    <name type="scientific">Scleropages formosus</name>
    <name type="common">Asian bonytongue</name>
    <name type="synonym">Osteoglossum formosum</name>
    <dbReference type="NCBI Taxonomy" id="113540"/>
    <lineage>
        <taxon>Eukaryota</taxon>
        <taxon>Metazoa</taxon>
        <taxon>Chordata</taxon>
        <taxon>Craniata</taxon>
        <taxon>Vertebrata</taxon>
        <taxon>Euteleostomi</taxon>
        <taxon>Actinopterygii</taxon>
        <taxon>Neopterygii</taxon>
        <taxon>Teleostei</taxon>
        <taxon>Osteoglossocephala</taxon>
        <taxon>Osteoglossomorpha</taxon>
        <taxon>Osteoglossiformes</taxon>
        <taxon>Osteoglossidae</taxon>
        <taxon>Scleropages</taxon>
    </lineage>
</organism>
<feature type="region of interest" description="Disordered" evidence="1">
    <location>
        <begin position="767"/>
        <end position="799"/>
    </location>
</feature>
<dbReference type="PROSITE" id="PS50042">
    <property type="entry name" value="CNMP_BINDING_3"/>
    <property type="match status" value="1"/>
</dbReference>
<dbReference type="PANTHER" id="PTHR45689">
    <property type="entry name" value="I[[H]] CHANNEL, ISOFORM E"/>
    <property type="match status" value="1"/>
</dbReference>
<dbReference type="GO" id="GO:0098855">
    <property type="term" value="C:HCN channel complex"/>
    <property type="evidence" value="ECO:0007669"/>
    <property type="project" value="TreeGrafter"/>
</dbReference>
<feature type="region of interest" description="Disordered" evidence="1">
    <location>
        <begin position="442"/>
        <end position="522"/>
    </location>
</feature>
<feature type="region of interest" description="Disordered" evidence="1">
    <location>
        <begin position="321"/>
        <end position="362"/>
    </location>
</feature>
<feature type="compositionally biased region" description="Low complexity" evidence="1">
    <location>
        <begin position="445"/>
        <end position="469"/>
    </location>
</feature>
<dbReference type="InterPro" id="IPR018488">
    <property type="entry name" value="cNMP-bd_CS"/>
</dbReference>
<evidence type="ECO:0000313" key="4">
    <source>
        <dbReference type="Proteomes" id="UP000034805"/>
    </source>
</evidence>
<dbReference type="EMBL" id="JARO02006065">
    <property type="protein sequence ID" value="KPP65792.1"/>
    <property type="molecule type" value="Genomic_DNA"/>
</dbReference>
<comment type="caution">
    <text evidence="3">The sequence shown here is derived from an EMBL/GenBank/DDBJ whole genome shotgun (WGS) entry which is preliminary data.</text>
</comment>
<dbReference type="InterPro" id="IPR000595">
    <property type="entry name" value="cNMP-bd_dom"/>
</dbReference>
<dbReference type="InterPro" id="IPR014710">
    <property type="entry name" value="RmlC-like_jellyroll"/>
</dbReference>
<sequence length="799" mass="84028">MQLGDYAYLSFLAPPIFPPCLGYKQVEQYMSFHKLPADMRQRIHDYYEHRYQGKMFDEESILGELNEPLREEIINFNCRKLVASMPLFANADPNFVTSMLTKLHFEVFQPGDYIIREGTIGKKMYFIQHGVVSVLTKGNKETKLSDGSYFGEGCPRSVGKTHWEMTGFHRNSYLPVNDQGDLASSMLSRGIKTPCAGLRKEYPMMRRAFETVALDRLDRIGKKNSILQHKVQHDLSSGVFNCQENEIIQQIVQHDREMAHCAHLLQSAPPRSPSSPTPVIWAPLIQAPLQAAAATTSVAIALTHHPHLPATLFRPSASMLSSLKDPSSRLKKFHSTAAPHTGSPGSAADSVPGTPPQPHSDIETPLLASFQAQHVTAAPKTVASGQQVGCQGPTGISLGHFPMSGSPFSSTAQLHQPPPQQPAATSSLQSLTGFFQQGGLGGTATGSMAGPTAGITTGANGAGTAQETAEFTEGATQGAPQGSVDFKEETTDRAPGVKGGARGVFTEGDSNRSKGDATGGLTGELKGGTTLALGTFRSSLSSSSTSLLQGQFQAPTPKLPQMGSLQQFAGGGRTWEGVGLIPVPFSGSPSSARNKQALSAGGSTLSLVQHSLAGLASVPPPQLPLERSALASLAQYGSASASPCYTPLAPSPASQSPVTARTFHFGEPSSTFGSHSSLLLPQTPCGAPPLGTESAQGHFSQDLRLISTSHPSLPQGVSQAMGASTPPPLGDLGCCLSPFSSPTLPARPASAIPGHVTLSRQISLGSAPQIASTGASPAHPSRKGYSSELDPARSKLPSN</sequence>
<dbReference type="SMART" id="SM00100">
    <property type="entry name" value="cNMP"/>
    <property type="match status" value="1"/>
</dbReference>
<dbReference type="InterPro" id="IPR018490">
    <property type="entry name" value="cNMP-bd_dom_sf"/>
</dbReference>
<evidence type="ECO:0000256" key="1">
    <source>
        <dbReference type="SAM" id="MobiDB-lite"/>
    </source>
</evidence>
<dbReference type="STRING" id="113540.ENSSFOP00015061978"/>
<feature type="non-terminal residue" evidence="3">
    <location>
        <position position="799"/>
    </location>
</feature>
<evidence type="ECO:0000259" key="2">
    <source>
        <dbReference type="PROSITE" id="PS50042"/>
    </source>
</evidence>
<dbReference type="GO" id="GO:0030424">
    <property type="term" value="C:axon"/>
    <property type="evidence" value="ECO:0007669"/>
    <property type="project" value="TreeGrafter"/>
</dbReference>
<dbReference type="GO" id="GO:0003254">
    <property type="term" value="P:regulation of membrane depolarization"/>
    <property type="evidence" value="ECO:0007669"/>
    <property type="project" value="TreeGrafter"/>
</dbReference>
<reference evidence="3 4" key="1">
    <citation type="submission" date="2015-08" db="EMBL/GenBank/DDBJ databases">
        <title>The genome of the Asian arowana (Scleropages formosus).</title>
        <authorList>
            <person name="Tan M.H."/>
            <person name="Gan H.M."/>
            <person name="Croft L.J."/>
            <person name="Austin C.M."/>
        </authorList>
    </citation>
    <scope>NUCLEOTIDE SEQUENCE [LARGE SCALE GENOMIC DNA]</scope>
    <source>
        <strain evidence="3">Aro1</strain>
    </source>
</reference>
<gene>
    <name evidence="3" type="ORF">Z043_115764</name>
</gene>
<protein>
    <submittedName>
        <fullName evidence="3">Potassium/sodium hyperpolarization-activated cyclic nucleotide-gated channel 4-like</fullName>
    </submittedName>
</protein>
<dbReference type="GO" id="GO:0005249">
    <property type="term" value="F:voltage-gated potassium channel activity"/>
    <property type="evidence" value="ECO:0007669"/>
    <property type="project" value="TreeGrafter"/>
</dbReference>
<evidence type="ECO:0000313" key="3">
    <source>
        <dbReference type="EMBL" id="KPP65792.1"/>
    </source>
</evidence>